<evidence type="ECO:0000256" key="2">
    <source>
        <dbReference type="ARBA" id="ARBA00023002"/>
    </source>
</evidence>
<dbReference type="InterPro" id="IPR020904">
    <property type="entry name" value="Sc_DH/Rdtase_CS"/>
</dbReference>
<evidence type="ECO:0000256" key="3">
    <source>
        <dbReference type="RuleBase" id="RU000363"/>
    </source>
</evidence>
<name>A0ABS1LZ13_9NOCA</name>
<dbReference type="Proteomes" id="UP000602198">
    <property type="component" value="Unassembled WGS sequence"/>
</dbReference>
<organism evidence="5 6">
    <name type="scientific">Nocardia acididurans</name>
    <dbReference type="NCBI Taxonomy" id="2802282"/>
    <lineage>
        <taxon>Bacteria</taxon>
        <taxon>Bacillati</taxon>
        <taxon>Actinomycetota</taxon>
        <taxon>Actinomycetes</taxon>
        <taxon>Mycobacteriales</taxon>
        <taxon>Nocardiaceae</taxon>
        <taxon>Nocardia</taxon>
    </lineage>
</organism>
<dbReference type="EMBL" id="JAERRJ010000002">
    <property type="protein sequence ID" value="MBL1073663.1"/>
    <property type="molecule type" value="Genomic_DNA"/>
</dbReference>
<evidence type="ECO:0000313" key="5">
    <source>
        <dbReference type="EMBL" id="MBL1073663.1"/>
    </source>
</evidence>
<dbReference type="PANTHER" id="PTHR44196">
    <property type="entry name" value="DEHYDROGENASE/REDUCTASE SDR FAMILY MEMBER 7B"/>
    <property type="match status" value="1"/>
</dbReference>
<dbReference type="PROSITE" id="PS00061">
    <property type="entry name" value="ADH_SHORT"/>
    <property type="match status" value="1"/>
</dbReference>
<reference evidence="5 6" key="1">
    <citation type="submission" date="2021-01" db="EMBL/GenBank/DDBJ databases">
        <title>WGS of actinomycetes isolated from Thailand.</title>
        <authorList>
            <person name="Thawai C."/>
        </authorList>
    </citation>
    <scope>NUCLEOTIDE SEQUENCE [LARGE SCALE GENOMIC DNA]</scope>
    <source>
        <strain evidence="5 6">LPG 2</strain>
    </source>
</reference>
<dbReference type="Pfam" id="PF00106">
    <property type="entry name" value="adh_short"/>
    <property type="match status" value="1"/>
</dbReference>
<dbReference type="RefSeq" id="WP_201943980.1">
    <property type="nucleotide sequence ID" value="NZ_JAERRJ010000002.1"/>
</dbReference>
<dbReference type="CDD" id="cd05233">
    <property type="entry name" value="SDR_c"/>
    <property type="match status" value="1"/>
</dbReference>
<evidence type="ECO:0000313" key="6">
    <source>
        <dbReference type="Proteomes" id="UP000602198"/>
    </source>
</evidence>
<dbReference type="PANTHER" id="PTHR44196:SF1">
    <property type="entry name" value="DEHYDROGENASE_REDUCTASE SDR FAMILY MEMBER 7B"/>
    <property type="match status" value="1"/>
</dbReference>
<dbReference type="SUPFAM" id="SSF51735">
    <property type="entry name" value="NAD(P)-binding Rossmann-fold domains"/>
    <property type="match status" value="1"/>
</dbReference>
<proteinExistence type="inferred from homology"/>
<dbReference type="SMART" id="SM00822">
    <property type="entry name" value="PKS_KR"/>
    <property type="match status" value="1"/>
</dbReference>
<dbReference type="PRINTS" id="PR00080">
    <property type="entry name" value="SDRFAMILY"/>
</dbReference>
<dbReference type="NCBIfam" id="NF005878">
    <property type="entry name" value="PRK07825.1"/>
    <property type="match status" value="1"/>
</dbReference>
<protein>
    <submittedName>
        <fullName evidence="5">SDR family oxidoreductase</fullName>
    </submittedName>
</protein>
<keyword evidence="6" id="KW-1185">Reference proteome</keyword>
<gene>
    <name evidence="5" type="ORF">JK358_04585</name>
</gene>
<dbReference type="PRINTS" id="PR00081">
    <property type="entry name" value="GDHRDH"/>
</dbReference>
<accession>A0ABS1LZ13</accession>
<comment type="caution">
    <text evidence="5">The sequence shown here is derived from an EMBL/GenBank/DDBJ whole genome shotgun (WGS) entry which is preliminary data.</text>
</comment>
<evidence type="ECO:0000256" key="1">
    <source>
        <dbReference type="ARBA" id="ARBA00006484"/>
    </source>
</evidence>
<feature type="domain" description="Ketoreductase" evidence="4">
    <location>
        <begin position="8"/>
        <end position="189"/>
    </location>
</feature>
<dbReference type="InterPro" id="IPR002347">
    <property type="entry name" value="SDR_fam"/>
</dbReference>
<keyword evidence="2" id="KW-0560">Oxidoreductase</keyword>
<sequence>MKKPTAGRVVAITGGAAGIGRAIAEHLARAGARVAIGDRDAAAAARTASELPGQVAAFPLDVTDTASFTTFLESVESELGPIDVLINNAGVMWVGSFDAEPEEAIHRQLAVNLHGVIRGTQLVTPAMRARGSGHIITIASAASKVSPPGEATYAATKHGVLGYLRAVRTELQGTGIEISVILPGVVDTELARGTSTGATGLLQPADVARAVLEVLQHPRFEVPIPRLVAIAPLVDLLPQSARDLLLARLVPNQITHSDKASRRTYEQDTFNP</sequence>
<dbReference type="Gene3D" id="3.40.50.720">
    <property type="entry name" value="NAD(P)-binding Rossmann-like Domain"/>
    <property type="match status" value="1"/>
</dbReference>
<dbReference type="InterPro" id="IPR036291">
    <property type="entry name" value="NAD(P)-bd_dom_sf"/>
</dbReference>
<comment type="similarity">
    <text evidence="1 3">Belongs to the short-chain dehydrogenases/reductases (SDR) family.</text>
</comment>
<dbReference type="InterPro" id="IPR057326">
    <property type="entry name" value="KR_dom"/>
</dbReference>
<evidence type="ECO:0000259" key="4">
    <source>
        <dbReference type="SMART" id="SM00822"/>
    </source>
</evidence>